<comment type="caution">
    <text evidence="1">The sequence shown here is derived from an EMBL/GenBank/DDBJ whole genome shotgun (WGS) entry which is preliminary data.</text>
</comment>
<proteinExistence type="predicted"/>
<dbReference type="OrthoDB" id="5571888at2759"/>
<dbReference type="EMBL" id="NKUJ01000047">
    <property type="protein sequence ID" value="RMJ16449.1"/>
    <property type="molecule type" value="Genomic_DNA"/>
</dbReference>
<dbReference type="InterPro" id="IPR052895">
    <property type="entry name" value="HetReg/Transcr_Mod"/>
</dbReference>
<accession>A0A3M2SFX2</accession>
<dbReference type="Proteomes" id="UP000277212">
    <property type="component" value="Unassembled WGS sequence"/>
</dbReference>
<evidence type="ECO:0000313" key="1">
    <source>
        <dbReference type="EMBL" id="RMJ16449.1"/>
    </source>
</evidence>
<sequence>MQNTDTPRDWLPPLPCTPDCKFIRVLKIAKPGDPSDQGIVCSIETINIAQDTDFTALSYVWGVYSSLTKTIRCNGSIVPVGTNCWSALWHLRNDYYSDDPSVSGDPRDIMTIWVDSI</sequence>
<gene>
    <name evidence="1" type="ORF">CDV36_003906</name>
</gene>
<organism evidence="1 2">
    <name type="scientific">Fusarium kuroshium</name>
    <dbReference type="NCBI Taxonomy" id="2010991"/>
    <lineage>
        <taxon>Eukaryota</taxon>
        <taxon>Fungi</taxon>
        <taxon>Dikarya</taxon>
        <taxon>Ascomycota</taxon>
        <taxon>Pezizomycotina</taxon>
        <taxon>Sordariomycetes</taxon>
        <taxon>Hypocreomycetidae</taxon>
        <taxon>Hypocreales</taxon>
        <taxon>Nectriaceae</taxon>
        <taxon>Fusarium</taxon>
        <taxon>Fusarium solani species complex</taxon>
    </lineage>
</organism>
<evidence type="ECO:0000313" key="2">
    <source>
        <dbReference type="Proteomes" id="UP000277212"/>
    </source>
</evidence>
<protein>
    <submittedName>
        <fullName evidence="1">Uncharacterized protein</fullName>
    </submittedName>
</protein>
<reference evidence="1 2" key="1">
    <citation type="submission" date="2017-06" db="EMBL/GenBank/DDBJ databases">
        <title>Comparative genomic analysis of Ambrosia Fusariam Clade fungi.</title>
        <authorList>
            <person name="Stajich J.E."/>
            <person name="Carrillo J."/>
            <person name="Kijimoto T."/>
            <person name="Eskalen A."/>
            <person name="O'Donnell K."/>
            <person name="Kasson M."/>
        </authorList>
    </citation>
    <scope>NUCLEOTIDE SEQUENCE [LARGE SCALE GENOMIC DNA]</scope>
    <source>
        <strain evidence="1">UCR3666</strain>
    </source>
</reference>
<dbReference type="AlphaFoldDB" id="A0A3M2SFX2"/>
<dbReference type="PANTHER" id="PTHR24148:SF73">
    <property type="entry name" value="HET DOMAIN PROTEIN (AFU_ORTHOLOGUE AFUA_8G01020)"/>
    <property type="match status" value="1"/>
</dbReference>
<name>A0A3M2SFX2_9HYPO</name>
<keyword evidence="2" id="KW-1185">Reference proteome</keyword>
<dbReference type="PANTHER" id="PTHR24148">
    <property type="entry name" value="ANKYRIN REPEAT DOMAIN-CONTAINING PROTEIN 39 HOMOLOG-RELATED"/>
    <property type="match status" value="1"/>
</dbReference>